<evidence type="ECO:0008006" key="5">
    <source>
        <dbReference type="Google" id="ProtNLM"/>
    </source>
</evidence>
<name>A0AAP9HAM7_9GAMM</name>
<dbReference type="KEGG" id="ppho:CTZ24_24545"/>
<dbReference type="EMBL" id="JAUOOM010000006">
    <property type="protein sequence ID" value="MDO6406542.1"/>
    <property type="molecule type" value="Genomic_DNA"/>
</dbReference>
<dbReference type="RefSeq" id="WP_208727032.1">
    <property type="nucleotide sequence ID" value="NZ_CP024639.1"/>
</dbReference>
<dbReference type="EMBL" id="CP024639">
    <property type="protein sequence ID" value="QGR09637.1"/>
    <property type="molecule type" value="Genomic_DNA"/>
</dbReference>
<proteinExistence type="predicted"/>
<evidence type="ECO:0000313" key="2">
    <source>
        <dbReference type="EMBL" id="QGR09637.1"/>
    </source>
</evidence>
<accession>A0AAP9HAM7</accession>
<evidence type="ECO:0000313" key="3">
    <source>
        <dbReference type="Proteomes" id="UP000424872"/>
    </source>
</evidence>
<reference evidence="3" key="1">
    <citation type="submission" date="2017-11" db="EMBL/GenBank/DDBJ databases">
        <title>Genome sequence of Pantoea sp. MSR2.</title>
        <authorList>
            <person name="Nascimento F.X."/>
        </authorList>
    </citation>
    <scope>NUCLEOTIDE SEQUENCE [LARGE SCALE GENOMIC DNA]</scope>
    <source>
        <strain evidence="3">MSR2</strain>
        <plasmid evidence="3">pmsr2c</plasmid>
    </source>
</reference>
<evidence type="ECO:0000313" key="1">
    <source>
        <dbReference type="EMBL" id="MDO6406542.1"/>
    </source>
</evidence>
<sequence>MLKTGFVTRKALAEWRDVPFYLPEFQFHEKHLAVIHTSVPEKILSAVTEFDIRQDRVIRALMLVRQFPQKLRFNPPDEAFNSFGLHSFTPLVSSASELCFGLRGQFWRADFGLEPVPNACAYLEPGSAKLLLRYRVRQLMAGQHELCTETFIYCPDLATQCRMAAYWLAIRAGSGWIRKRILMAVKAKVENSETTPGVNK</sequence>
<geneLocation type="plasmid" evidence="2">
    <name>pMSR2C</name>
</geneLocation>
<dbReference type="AlphaFoldDB" id="A0AAP9HAM7"/>
<keyword evidence="2" id="KW-0614">Plasmid</keyword>
<reference evidence="1" key="3">
    <citation type="submission" date="2023-07" db="EMBL/GenBank/DDBJ databases">
        <title>The extreme plant-growth-promoting properties of Pantoea phytobeneficialis PF55 revealed by functional and genomic analysis.</title>
        <authorList>
            <person name="Nascimento F.X."/>
            <person name="Marcio R.J."/>
        </authorList>
    </citation>
    <scope>NUCLEOTIDE SEQUENCE</scope>
    <source>
        <strain evidence="1">PF55</strain>
    </source>
</reference>
<dbReference type="Proteomes" id="UP000424872">
    <property type="component" value="Plasmid pMSR2C"/>
</dbReference>
<evidence type="ECO:0000313" key="4">
    <source>
        <dbReference type="Proteomes" id="UP001171299"/>
    </source>
</evidence>
<organism evidence="2 3">
    <name type="scientific">Pantoea phytobeneficialis</name>
    <dbReference type="NCBI Taxonomy" id="2052056"/>
    <lineage>
        <taxon>Bacteria</taxon>
        <taxon>Pseudomonadati</taxon>
        <taxon>Pseudomonadota</taxon>
        <taxon>Gammaproteobacteria</taxon>
        <taxon>Enterobacterales</taxon>
        <taxon>Erwiniaceae</taxon>
        <taxon>Pantoea</taxon>
    </lineage>
</organism>
<protein>
    <recommendedName>
        <fullName evidence="5">DUF2867 domain-containing protein</fullName>
    </recommendedName>
</protein>
<gene>
    <name evidence="2" type="ORF">CTZ24_24545</name>
    <name evidence="1" type="ORF">Q3404_08140</name>
</gene>
<reference evidence="2" key="2">
    <citation type="journal article" date="2020" name="Environ. Microbiol.">
        <title>The extreme plant-growth-promoting properties of Pantoea phytobeneficialis MSR2 revealed by functional and genomic analysis.</title>
        <authorList>
            <person name="Nascimento F.X."/>
            <person name="Hernandez A.G."/>
            <person name="Glick B.R."/>
            <person name="Rossi M.J."/>
        </authorList>
    </citation>
    <scope>NUCLEOTIDE SEQUENCE</scope>
    <source>
        <strain evidence="2">MSR2</strain>
    </source>
</reference>
<keyword evidence="4" id="KW-1185">Reference proteome</keyword>
<dbReference type="Proteomes" id="UP001171299">
    <property type="component" value="Unassembled WGS sequence"/>
</dbReference>
<geneLocation type="plasmid" evidence="3">
    <name>pmsr2c</name>
</geneLocation>